<dbReference type="InterPro" id="IPR001207">
    <property type="entry name" value="Transposase_mutator"/>
</dbReference>
<dbReference type="EMBL" id="CP035281">
    <property type="protein sequence ID" value="QAT43564.1"/>
    <property type="molecule type" value="Genomic_DNA"/>
</dbReference>
<keyword evidence="3 6" id="KW-0815">Transposition</keyword>
<evidence type="ECO:0000256" key="5">
    <source>
        <dbReference type="ARBA" id="ARBA00023172"/>
    </source>
</evidence>
<dbReference type="PANTHER" id="PTHR33217">
    <property type="entry name" value="TRANSPOSASE FOR INSERTION SEQUENCE ELEMENT IS1081"/>
    <property type="match status" value="1"/>
</dbReference>
<evidence type="ECO:0000313" key="8">
    <source>
        <dbReference type="EMBL" id="QAT43564.1"/>
    </source>
</evidence>
<name>A0A410PXE3_9FIRM</name>
<keyword evidence="6" id="KW-0814">Transposable element</keyword>
<comment type="similarity">
    <text evidence="2 6">Belongs to the transposase mutator family.</text>
</comment>
<proteinExistence type="inferred from homology"/>
<dbReference type="RefSeq" id="WP_128746343.1">
    <property type="nucleotide sequence ID" value="NZ_CP035281.1"/>
</dbReference>
<accession>A0A410PXE3</accession>
<gene>
    <name evidence="8" type="ORF">EQM06_10220</name>
</gene>
<dbReference type="Pfam" id="PF00872">
    <property type="entry name" value="Transposase_mut"/>
    <property type="match status" value="1"/>
</dbReference>
<dbReference type="GO" id="GO:0003677">
    <property type="term" value="F:DNA binding"/>
    <property type="evidence" value="ECO:0007669"/>
    <property type="project" value="UniProtKB-UniRule"/>
</dbReference>
<evidence type="ECO:0000256" key="2">
    <source>
        <dbReference type="ARBA" id="ARBA00010961"/>
    </source>
</evidence>
<evidence type="ECO:0000256" key="3">
    <source>
        <dbReference type="ARBA" id="ARBA00022578"/>
    </source>
</evidence>
<dbReference type="GO" id="GO:0006313">
    <property type="term" value="P:DNA transposition"/>
    <property type="evidence" value="ECO:0007669"/>
    <property type="project" value="UniProtKB-UniRule"/>
</dbReference>
<dbReference type="PROSITE" id="PS01007">
    <property type="entry name" value="TRANSPOSASE_MUTATOR"/>
    <property type="match status" value="1"/>
</dbReference>
<dbReference type="GO" id="GO:0004803">
    <property type="term" value="F:transposase activity"/>
    <property type="evidence" value="ECO:0007669"/>
    <property type="project" value="UniProtKB-UniRule"/>
</dbReference>
<comment type="function">
    <text evidence="1 6">Required for the transposition of the insertion element.</text>
</comment>
<dbReference type="NCBIfam" id="NF033543">
    <property type="entry name" value="transpos_IS256"/>
    <property type="match status" value="1"/>
</dbReference>
<evidence type="ECO:0000256" key="1">
    <source>
        <dbReference type="ARBA" id="ARBA00002190"/>
    </source>
</evidence>
<dbReference type="PANTHER" id="PTHR33217:SF8">
    <property type="entry name" value="MUTATOR FAMILY TRANSPOSASE"/>
    <property type="match status" value="1"/>
</dbReference>
<evidence type="ECO:0000256" key="4">
    <source>
        <dbReference type="ARBA" id="ARBA00023125"/>
    </source>
</evidence>
<dbReference type="KEGG" id="amij:EQM06_10220"/>
<dbReference type="AlphaFoldDB" id="A0A410PXE3"/>
<feature type="compositionally biased region" description="Polar residues" evidence="7">
    <location>
        <begin position="58"/>
        <end position="68"/>
    </location>
</feature>
<reference evidence="8 9" key="1">
    <citation type="submission" date="2019-01" db="EMBL/GenBank/DDBJ databases">
        <title>Draft genomes of a novel of Aminipila strains.</title>
        <authorList>
            <person name="Ma S."/>
        </authorList>
    </citation>
    <scope>NUCLEOTIDE SEQUENCE [LARGE SCALE GENOMIC DNA]</scope>
    <source>
        <strain evidence="9">JN-39</strain>
    </source>
</reference>
<evidence type="ECO:0000313" key="9">
    <source>
        <dbReference type="Proteomes" id="UP000287601"/>
    </source>
</evidence>
<feature type="region of interest" description="Disordered" evidence="7">
    <location>
        <begin position="50"/>
        <end position="72"/>
    </location>
</feature>
<keyword evidence="5 6" id="KW-0233">DNA recombination</keyword>
<protein>
    <recommendedName>
        <fullName evidence="6">Mutator family transposase</fullName>
    </recommendedName>
</protein>
<organism evidence="8 9">
    <name type="scientific">Aminipila luticellarii</name>
    <dbReference type="NCBI Taxonomy" id="2507160"/>
    <lineage>
        <taxon>Bacteria</taxon>
        <taxon>Bacillati</taxon>
        <taxon>Bacillota</taxon>
        <taxon>Clostridia</taxon>
        <taxon>Peptostreptococcales</taxon>
        <taxon>Anaerovoracaceae</taxon>
        <taxon>Aminipila</taxon>
    </lineage>
</organism>
<evidence type="ECO:0000256" key="6">
    <source>
        <dbReference type="RuleBase" id="RU365089"/>
    </source>
</evidence>
<dbReference type="OrthoDB" id="9779930at2"/>
<evidence type="ECO:0000256" key="7">
    <source>
        <dbReference type="SAM" id="MobiDB-lite"/>
    </source>
</evidence>
<dbReference type="Proteomes" id="UP000287601">
    <property type="component" value="Chromosome"/>
</dbReference>
<keyword evidence="9" id="KW-1185">Reference proteome</keyword>
<sequence length="408" mass="47133">MGMIPRETIQELIKEQNFTNTTDVMTAIKDMFKDVLQEIMEAELDTELGYDKRARRPSSGSDDLSKNYRNGHSKKTIKTQLGKVQVSIPRDRNGEYEPQIIGKYSRNADGMDEKIISLYATGMSTRDISEQVKTLYDIEISPELVSKITEKIMPQVAEWQNRGLEPVYPFVFMDAIHYKIRENHQIVTKAAYVVLGINMEGYKEILGIWIGENESSKFWLGVLNDLKSRGVKDIYLFCVDGLNGFREAIGAVYPKAGIQRCIIHQIRSSSRFVSYKDIKLFMADLKLVYTAVTEESALDNLMEFKNKWASKYPAAIRSWEDNWDILSTFYAYPAAIRKIIYTTNIIEGLNRQYRKVTKTKSVFPNDDALRKMLYLASANIVKKWSLRYRDWDVVLNHLAILFEDRVIS</sequence>
<keyword evidence="4 6" id="KW-0238">DNA-binding</keyword>